<gene>
    <name evidence="2" type="ORF">CKO43_23855</name>
</gene>
<proteinExistence type="predicted"/>
<dbReference type="PANTHER" id="PTHR10612:SF34">
    <property type="entry name" value="APOLIPOPROTEIN D"/>
    <property type="match status" value="1"/>
</dbReference>
<organism evidence="2 3">
    <name type="scientific">Rubrivivax gelatinosus</name>
    <name type="common">Rhodocyclus gelatinosus</name>
    <name type="synonym">Rhodopseudomonas gelatinosa</name>
    <dbReference type="NCBI Taxonomy" id="28068"/>
    <lineage>
        <taxon>Bacteria</taxon>
        <taxon>Pseudomonadati</taxon>
        <taxon>Pseudomonadota</taxon>
        <taxon>Betaproteobacteria</taxon>
        <taxon>Burkholderiales</taxon>
        <taxon>Sphaerotilaceae</taxon>
        <taxon>Rubrivivax</taxon>
    </lineage>
</organism>
<dbReference type="Pfam" id="PF08212">
    <property type="entry name" value="Lipocalin_2"/>
    <property type="match status" value="1"/>
</dbReference>
<sequence length="241" mass="26035">GALWWLLRRGATPAPAAPAESTRAAAASPSSPLPPMAGLLGLAWPLLPARWRTRLNPGLVALAVDLGWPLLRRLLQRPAWPEMATVEQVDPARFAGRWQELARLGAAATGPRPPSVDYHPGEDGGFSVERRWHAADGQEQGERGVARAVPGSGGAKLELSFEPPWLRLLPQAWSEHQILALDRAYTVALVGHPNRRELTVLARGDVSPPMLDALLAVARGEGFEVERLGWWDGAAAGEQPR</sequence>
<reference evidence="2" key="2">
    <citation type="journal article" date="2020" name="Microorganisms">
        <title>Osmotic Adaptation and Compatible Solute Biosynthesis of Phototrophic Bacteria as Revealed from Genome Analyses.</title>
        <authorList>
            <person name="Imhoff J.F."/>
            <person name="Rahn T."/>
            <person name="Kunzel S."/>
            <person name="Keller A."/>
            <person name="Neulinger S.C."/>
        </authorList>
    </citation>
    <scope>NUCLEOTIDE SEQUENCE</scope>
    <source>
        <strain evidence="2">IM 151</strain>
    </source>
</reference>
<feature type="non-terminal residue" evidence="2">
    <location>
        <position position="1"/>
    </location>
</feature>
<comment type="caution">
    <text evidence="2">The sequence shown here is derived from an EMBL/GenBank/DDBJ whole genome shotgun (WGS) entry which is preliminary data.</text>
</comment>
<dbReference type="Proteomes" id="UP001041814">
    <property type="component" value="Unassembled WGS sequence"/>
</dbReference>
<dbReference type="InterPro" id="IPR012674">
    <property type="entry name" value="Calycin"/>
</dbReference>
<accession>A0ABS1E4D2</accession>
<feature type="domain" description="Lipocalin/cytosolic fatty-acid binding" evidence="1">
    <location>
        <begin position="89"/>
        <end position="230"/>
    </location>
</feature>
<protein>
    <recommendedName>
        <fullName evidence="1">Lipocalin/cytosolic fatty-acid binding domain-containing protein</fullName>
    </recommendedName>
</protein>
<dbReference type="SUPFAM" id="SSF50814">
    <property type="entry name" value="Lipocalins"/>
    <property type="match status" value="1"/>
</dbReference>
<dbReference type="EMBL" id="NRRU01000155">
    <property type="protein sequence ID" value="MBK1715787.1"/>
    <property type="molecule type" value="Genomic_DNA"/>
</dbReference>
<evidence type="ECO:0000259" key="1">
    <source>
        <dbReference type="Pfam" id="PF08212"/>
    </source>
</evidence>
<dbReference type="InterPro" id="IPR000566">
    <property type="entry name" value="Lipocln_cytosolic_FA-bd_dom"/>
</dbReference>
<dbReference type="RefSeq" id="WP_200380248.1">
    <property type="nucleotide sequence ID" value="NZ_NRRU01000155.1"/>
</dbReference>
<reference evidence="2" key="1">
    <citation type="submission" date="2017-08" db="EMBL/GenBank/DDBJ databases">
        <authorList>
            <person name="Imhoff J.F."/>
            <person name="Rahn T."/>
            <person name="Kuenzel S."/>
            <person name="Neulinger S.C."/>
        </authorList>
    </citation>
    <scope>NUCLEOTIDE SEQUENCE</scope>
    <source>
        <strain evidence="2">IM 151</strain>
    </source>
</reference>
<name>A0ABS1E4D2_RUBGE</name>
<dbReference type="Gene3D" id="2.40.128.20">
    <property type="match status" value="1"/>
</dbReference>
<dbReference type="PANTHER" id="PTHR10612">
    <property type="entry name" value="APOLIPOPROTEIN D"/>
    <property type="match status" value="1"/>
</dbReference>
<keyword evidence="3" id="KW-1185">Reference proteome</keyword>
<evidence type="ECO:0000313" key="2">
    <source>
        <dbReference type="EMBL" id="MBK1715787.1"/>
    </source>
</evidence>
<evidence type="ECO:0000313" key="3">
    <source>
        <dbReference type="Proteomes" id="UP001041814"/>
    </source>
</evidence>